<feature type="transmembrane region" description="Helical" evidence="6">
    <location>
        <begin position="36"/>
        <end position="58"/>
    </location>
</feature>
<reference evidence="8 9" key="1">
    <citation type="submission" date="2018-12" db="EMBL/GenBank/DDBJ databases">
        <title>The whole draft genome of Aquabacterium sp. SJQ9.</title>
        <authorList>
            <person name="Sun L."/>
            <person name="Gao X."/>
            <person name="Chen W."/>
            <person name="Huang K."/>
        </authorList>
    </citation>
    <scope>NUCLEOTIDE SEQUENCE [LARGE SCALE GENOMIC DNA]</scope>
    <source>
        <strain evidence="8 9">SJQ9</strain>
    </source>
</reference>
<proteinExistence type="predicted"/>
<feature type="transmembrane region" description="Helical" evidence="6">
    <location>
        <begin position="347"/>
        <end position="367"/>
    </location>
</feature>
<dbReference type="InterPro" id="IPR003856">
    <property type="entry name" value="LPS_length_determ_N"/>
</dbReference>
<comment type="caution">
    <text evidence="8">The sequence shown here is derived from an EMBL/GenBank/DDBJ whole genome shotgun (WGS) entry which is preliminary data.</text>
</comment>
<evidence type="ECO:0000256" key="6">
    <source>
        <dbReference type="SAM" id="Phobius"/>
    </source>
</evidence>
<evidence type="ECO:0000313" key="9">
    <source>
        <dbReference type="Proteomes" id="UP000269265"/>
    </source>
</evidence>
<protein>
    <recommendedName>
        <fullName evidence="7">Polysaccharide chain length determinant N-terminal domain-containing protein</fullName>
    </recommendedName>
</protein>
<dbReference type="EMBL" id="RSED01000007">
    <property type="protein sequence ID" value="RRS04339.1"/>
    <property type="molecule type" value="Genomic_DNA"/>
</dbReference>
<evidence type="ECO:0000256" key="1">
    <source>
        <dbReference type="ARBA" id="ARBA00004651"/>
    </source>
</evidence>
<sequence>MDADMNQASKGAGDDNQLDDPLGQLLSRLRDESKTFVIVVAAGLLLSIAVVLLVPRYYVASTLLLVSQPSSNGSSGAAAQLGALVGLPGLGTTKSPEEMYAALLRSRTIQDAIIGKFSLQGAYQATTLAETRSKLESRTQITADKKTSLIVVSVDDQSAEQAARMANAFVIELQKMLSKIAITEAQERRMFYEAQLSKAALDLKAAELTFRQLQAERGMVVSELLAEEQSRTSAELRARITEKEVQRDALGHFATARNPDVQRLDTEIEALKQALRKGEEGRGQGKVSGSGMDAVQAYRDMRVRATALEQLVRQAELAKLDEAREGPRLQQIDVATPPEKPTKPRRLFLAVVGGIASVALGAVAALARSRWRVRSVSP</sequence>
<dbReference type="Pfam" id="PF02706">
    <property type="entry name" value="Wzz"/>
    <property type="match status" value="1"/>
</dbReference>
<dbReference type="Proteomes" id="UP000269265">
    <property type="component" value="Unassembled WGS sequence"/>
</dbReference>
<dbReference type="GO" id="GO:0005886">
    <property type="term" value="C:plasma membrane"/>
    <property type="evidence" value="ECO:0007669"/>
    <property type="project" value="UniProtKB-SubCell"/>
</dbReference>
<comment type="subcellular location">
    <subcellularLocation>
        <location evidence="1">Cell membrane</location>
        <topology evidence="1">Multi-pass membrane protein</topology>
    </subcellularLocation>
</comment>
<name>A0A3R8S7M8_9BURK</name>
<evidence type="ECO:0000256" key="3">
    <source>
        <dbReference type="ARBA" id="ARBA00022692"/>
    </source>
</evidence>
<keyword evidence="4 6" id="KW-1133">Transmembrane helix</keyword>
<evidence type="ECO:0000256" key="4">
    <source>
        <dbReference type="ARBA" id="ARBA00022989"/>
    </source>
</evidence>
<evidence type="ECO:0000256" key="5">
    <source>
        <dbReference type="ARBA" id="ARBA00023136"/>
    </source>
</evidence>
<evidence type="ECO:0000313" key="8">
    <source>
        <dbReference type="EMBL" id="RRS04339.1"/>
    </source>
</evidence>
<dbReference type="InterPro" id="IPR050445">
    <property type="entry name" value="Bact_polysacc_biosynth/exp"/>
</dbReference>
<dbReference type="GO" id="GO:0004713">
    <property type="term" value="F:protein tyrosine kinase activity"/>
    <property type="evidence" value="ECO:0007669"/>
    <property type="project" value="TreeGrafter"/>
</dbReference>
<keyword evidence="2" id="KW-1003">Cell membrane</keyword>
<dbReference type="PANTHER" id="PTHR32309">
    <property type="entry name" value="TYROSINE-PROTEIN KINASE"/>
    <property type="match status" value="1"/>
</dbReference>
<evidence type="ECO:0000259" key="7">
    <source>
        <dbReference type="Pfam" id="PF02706"/>
    </source>
</evidence>
<keyword evidence="9" id="KW-1185">Reference proteome</keyword>
<dbReference type="AlphaFoldDB" id="A0A3R8S7M8"/>
<feature type="domain" description="Polysaccharide chain length determinant N-terminal" evidence="7">
    <location>
        <begin position="22"/>
        <end position="114"/>
    </location>
</feature>
<organism evidence="8 9">
    <name type="scientific">Aquabacterium soli</name>
    <dbReference type="NCBI Taxonomy" id="2493092"/>
    <lineage>
        <taxon>Bacteria</taxon>
        <taxon>Pseudomonadati</taxon>
        <taxon>Pseudomonadota</taxon>
        <taxon>Betaproteobacteria</taxon>
        <taxon>Burkholderiales</taxon>
        <taxon>Aquabacterium</taxon>
    </lineage>
</organism>
<keyword evidence="5 6" id="KW-0472">Membrane</keyword>
<gene>
    <name evidence="8" type="ORF">EIP75_10625</name>
</gene>
<keyword evidence="3 6" id="KW-0812">Transmembrane</keyword>
<evidence type="ECO:0000256" key="2">
    <source>
        <dbReference type="ARBA" id="ARBA00022475"/>
    </source>
</evidence>
<accession>A0A3R8S7M8</accession>
<dbReference type="PANTHER" id="PTHR32309:SF13">
    <property type="entry name" value="FERRIC ENTEROBACTIN TRANSPORT PROTEIN FEPE"/>
    <property type="match status" value="1"/>
</dbReference>